<organism evidence="3 4">
    <name type="scientific">Plesiocystis pacifica SIR-1</name>
    <dbReference type="NCBI Taxonomy" id="391625"/>
    <lineage>
        <taxon>Bacteria</taxon>
        <taxon>Pseudomonadati</taxon>
        <taxon>Myxococcota</taxon>
        <taxon>Polyangia</taxon>
        <taxon>Nannocystales</taxon>
        <taxon>Nannocystaceae</taxon>
        <taxon>Plesiocystis</taxon>
    </lineage>
</organism>
<dbReference type="Pfam" id="PF00089">
    <property type="entry name" value="Trypsin"/>
    <property type="match status" value="1"/>
</dbReference>
<comment type="caution">
    <text evidence="3">The sequence shown here is derived from an EMBL/GenBank/DDBJ whole genome shotgun (WGS) entry which is preliminary data.</text>
</comment>
<dbReference type="GO" id="GO:0004252">
    <property type="term" value="F:serine-type endopeptidase activity"/>
    <property type="evidence" value="ECO:0007669"/>
    <property type="project" value="InterPro"/>
</dbReference>
<sequence length="450" mass="46557">MLTLLSAPALAAEPGSSGLLGGEQAEPCAWPTAATAGFGAGLTGFRCGATLIHPQVIVTLDQCIEGALGFTGARFGDGPEEGSFQETEGSAFDIDQYCTVHPSAPFGVCVLPEPVDVAINPIVYGCETGVFEVGRPVAMAGFGPTVFGESSTLYKHWGENTIQTFNDGSVMVSDQGAVGCQQLDVGSPLYVEYPDGTWHLAGMAIDTVDCEGTTNYLRLDMYVPWIEATLGVDVTPCHDADGTWNPTSICSELSMAGPDGGGGSWSQWCPNLPTLPFSETCGPAAGVEPGEPSVEIADPEDGAEFALGEELEIAVHVDHPVVEVAIEVDGQVQSATDSSWPYGFDGVSFPEGSYTLAAVALGEDGVTRTSAPVVVYVGVENEDTDTDTGTGNDDEAGDEGDGTGDDDAAADGEAEGCACRADAGGRGPWGLGLLVLLGRGRRSRRRPSDR</sequence>
<keyword evidence="4" id="KW-1185">Reference proteome</keyword>
<dbReference type="AlphaFoldDB" id="A6G4L0"/>
<feature type="compositionally biased region" description="Acidic residues" evidence="1">
    <location>
        <begin position="380"/>
        <end position="412"/>
    </location>
</feature>
<dbReference type="Proteomes" id="UP000005801">
    <property type="component" value="Unassembled WGS sequence"/>
</dbReference>
<dbReference type="EMBL" id="ABCS01000022">
    <property type="protein sequence ID" value="EDM79130.1"/>
    <property type="molecule type" value="Genomic_DNA"/>
</dbReference>
<dbReference type="InterPro" id="IPR043504">
    <property type="entry name" value="Peptidase_S1_PA_chymotrypsin"/>
</dbReference>
<dbReference type="STRING" id="391625.PPSIR1_27228"/>
<evidence type="ECO:0000256" key="1">
    <source>
        <dbReference type="SAM" id="MobiDB-lite"/>
    </source>
</evidence>
<dbReference type="eggNOG" id="COG5640">
    <property type="taxonomic scope" value="Bacteria"/>
</dbReference>
<accession>A6G4L0</accession>
<evidence type="ECO:0000259" key="2">
    <source>
        <dbReference type="PROSITE" id="PS50240"/>
    </source>
</evidence>
<dbReference type="PROSITE" id="PS50240">
    <property type="entry name" value="TRYPSIN_DOM"/>
    <property type="match status" value="1"/>
</dbReference>
<dbReference type="InterPro" id="IPR001254">
    <property type="entry name" value="Trypsin_dom"/>
</dbReference>
<dbReference type="SUPFAM" id="SSF50494">
    <property type="entry name" value="Trypsin-like serine proteases"/>
    <property type="match status" value="1"/>
</dbReference>
<dbReference type="Gene3D" id="2.60.40.10">
    <property type="entry name" value="Immunoglobulins"/>
    <property type="match status" value="1"/>
</dbReference>
<dbReference type="GO" id="GO:0006508">
    <property type="term" value="P:proteolysis"/>
    <property type="evidence" value="ECO:0007669"/>
    <property type="project" value="InterPro"/>
</dbReference>
<name>A6G4L0_9BACT</name>
<dbReference type="RefSeq" id="WP_006971659.1">
    <property type="nucleotide sequence ID" value="NZ_ABCS01000022.1"/>
</dbReference>
<dbReference type="InterPro" id="IPR013783">
    <property type="entry name" value="Ig-like_fold"/>
</dbReference>
<feature type="region of interest" description="Disordered" evidence="1">
    <location>
        <begin position="379"/>
        <end position="412"/>
    </location>
</feature>
<dbReference type="InterPro" id="IPR009003">
    <property type="entry name" value="Peptidase_S1_PA"/>
</dbReference>
<gene>
    <name evidence="3" type="ORF">PPSIR1_27228</name>
</gene>
<proteinExistence type="predicted"/>
<dbReference type="NCBIfam" id="TIGR03901">
    <property type="entry name" value="MYXO-CTERM"/>
    <property type="match status" value="1"/>
</dbReference>
<reference evidence="3 4" key="1">
    <citation type="submission" date="2007-06" db="EMBL/GenBank/DDBJ databases">
        <authorList>
            <person name="Shimkets L."/>
            <person name="Ferriera S."/>
            <person name="Johnson J."/>
            <person name="Kravitz S."/>
            <person name="Beeson K."/>
            <person name="Sutton G."/>
            <person name="Rogers Y.-H."/>
            <person name="Friedman R."/>
            <person name="Frazier M."/>
            <person name="Venter J.C."/>
        </authorList>
    </citation>
    <scope>NUCLEOTIDE SEQUENCE [LARGE SCALE GENOMIC DNA]</scope>
    <source>
        <strain evidence="3 4">SIR-1</strain>
    </source>
</reference>
<protein>
    <recommendedName>
        <fullName evidence="2">Peptidase S1 domain-containing protein</fullName>
    </recommendedName>
</protein>
<dbReference type="Pfam" id="PF17957">
    <property type="entry name" value="Big_7"/>
    <property type="match status" value="1"/>
</dbReference>
<dbReference type="InterPro" id="IPR024038">
    <property type="entry name" value="MYXO-CTERM"/>
</dbReference>
<dbReference type="Gene3D" id="2.40.10.10">
    <property type="entry name" value="Trypsin-like serine proteases"/>
    <property type="match status" value="1"/>
</dbReference>
<evidence type="ECO:0000313" key="4">
    <source>
        <dbReference type="Proteomes" id="UP000005801"/>
    </source>
</evidence>
<evidence type="ECO:0000313" key="3">
    <source>
        <dbReference type="EMBL" id="EDM79130.1"/>
    </source>
</evidence>
<feature type="domain" description="Peptidase S1" evidence="2">
    <location>
        <begin position="19"/>
        <end position="231"/>
    </location>
</feature>